<keyword evidence="3" id="KW-1185">Reference proteome</keyword>
<proteinExistence type="predicted"/>
<dbReference type="RefSeq" id="WP_242002282.1">
    <property type="nucleotide sequence ID" value="NZ_SLWN01000019.1"/>
</dbReference>
<organism evidence="2 3">
    <name type="scientific">Kribbella steppae</name>
    <dbReference type="NCBI Taxonomy" id="2512223"/>
    <lineage>
        <taxon>Bacteria</taxon>
        <taxon>Bacillati</taxon>
        <taxon>Actinomycetota</taxon>
        <taxon>Actinomycetes</taxon>
        <taxon>Propionibacteriales</taxon>
        <taxon>Kribbellaceae</taxon>
        <taxon>Kribbella</taxon>
    </lineage>
</organism>
<reference evidence="2 3" key="1">
    <citation type="journal article" date="2015" name="Stand. Genomic Sci.">
        <title>Genomic Encyclopedia of Bacterial and Archaeal Type Strains, Phase III: the genomes of soil and plant-associated and newly described type strains.</title>
        <authorList>
            <person name="Whitman W.B."/>
            <person name="Woyke T."/>
            <person name="Klenk H.P."/>
            <person name="Zhou Y."/>
            <person name="Lilburn T.G."/>
            <person name="Beck B.J."/>
            <person name="De Vos P."/>
            <person name="Vandamme P."/>
            <person name="Eisen J.A."/>
            <person name="Garrity G."/>
            <person name="Hugenholtz P."/>
            <person name="Kyrpides N.C."/>
        </authorList>
    </citation>
    <scope>NUCLEOTIDE SEQUENCE [LARGE SCALE GENOMIC DNA]</scope>
    <source>
        <strain evidence="2 3">VKM Ac-2572</strain>
    </source>
</reference>
<keyword evidence="2" id="KW-0378">Hydrolase</keyword>
<dbReference type="GO" id="GO:0004553">
    <property type="term" value="F:hydrolase activity, hydrolyzing O-glycosyl compounds"/>
    <property type="evidence" value="ECO:0007669"/>
    <property type="project" value="InterPro"/>
</dbReference>
<dbReference type="Pfam" id="PF02056">
    <property type="entry name" value="Glyco_hydro_4"/>
    <property type="match status" value="1"/>
</dbReference>
<gene>
    <name evidence="2" type="ORF">EV652_119165</name>
</gene>
<evidence type="ECO:0000313" key="2">
    <source>
        <dbReference type="EMBL" id="TCO16976.1"/>
    </source>
</evidence>
<dbReference type="GO" id="GO:0005975">
    <property type="term" value="P:carbohydrate metabolic process"/>
    <property type="evidence" value="ECO:0007669"/>
    <property type="project" value="InterPro"/>
</dbReference>
<keyword evidence="1" id="KW-0520">NAD</keyword>
<dbReference type="SUPFAM" id="SSF51735">
    <property type="entry name" value="NAD(P)-binding Rossmann-fold domains"/>
    <property type="match status" value="1"/>
</dbReference>
<evidence type="ECO:0000256" key="1">
    <source>
        <dbReference type="ARBA" id="ARBA00023027"/>
    </source>
</evidence>
<sequence length="109" mass="11769">MRPDEQDRLRRGGGVVFTQGLLADLFGLDLGPVHIALHDIDPERLDTAAAAASYIATERGVTPRITAHLDRRGAGATAVALPVERIWDLCDELVIAHGNYLELALRSSS</sequence>
<dbReference type="EMBL" id="SLWN01000019">
    <property type="protein sequence ID" value="TCO16976.1"/>
    <property type="molecule type" value="Genomic_DNA"/>
</dbReference>
<dbReference type="AlphaFoldDB" id="A0A4R2H0P9"/>
<protein>
    <submittedName>
        <fullName evidence="2">Glycosyl hydrolase family 4</fullName>
    </submittedName>
</protein>
<dbReference type="Proteomes" id="UP000294508">
    <property type="component" value="Unassembled WGS sequence"/>
</dbReference>
<comment type="caution">
    <text evidence="2">The sequence shown here is derived from an EMBL/GenBank/DDBJ whole genome shotgun (WGS) entry which is preliminary data.</text>
</comment>
<accession>A0A4R2H0P9</accession>
<dbReference type="Gene3D" id="3.40.50.720">
    <property type="entry name" value="NAD(P)-binding Rossmann-like Domain"/>
    <property type="match status" value="1"/>
</dbReference>
<name>A0A4R2H0P9_9ACTN</name>
<dbReference type="InterPro" id="IPR001088">
    <property type="entry name" value="Glyco_hydro_4"/>
</dbReference>
<evidence type="ECO:0000313" key="3">
    <source>
        <dbReference type="Proteomes" id="UP000294508"/>
    </source>
</evidence>
<dbReference type="InterPro" id="IPR036291">
    <property type="entry name" value="NAD(P)-bd_dom_sf"/>
</dbReference>